<gene>
    <name evidence="1" type="ORF">ACFPK8_14830</name>
</gene>
<sequence>MDNTHDWPQKNRLPEGYQPFTKADLLDFLAEAGDRDTPIWIDNYWQPVRGITQRPIELMGCSEDGIHLG</sequence>
<dbReference type="GeneID" id="303296579"/>
<protein>
    <submittedName>
        <fullName evidence="1">Uncharacterized protein</fullName>
    </submittedName>
</protein>
<evidence type="ECO:0000313" key="2">
    <source>
        <dbReference type="Proteomes" id="UP001595937"/>
    </source>
</evidence>
<proteinExistence type="predicted"/>
<reference evidence="2" key="1">
    <citation type="journal article" date="2019" name="Int. J. Syst. Evol. Microbiol.">
        <title>The Global Catalogue of Microorganisms (GCM) 10K type strain sequencing project: providing services to taxonomists for standard genome sequencing and annotation.</title>
        <authorList>
            <consortium name="The Broad Institute Genomics Platform"/>
            <consortium name="The Broad Institute Genome Sequencing Center for Infectious Disease"/>
            <person name="Wu L."/>
            <person name="Ma J."/>
        </authorList>
    </citation>
    <scope>NUCLEOTIDE SEQUENCE [LARGE SCALE GENOMIC DNA]</scope>
    <source>
        <strain evidence="2">CGMCC 1.16455</strain>
    </source>
</reference>
<comment type="caution">
    <text evidence="1">The sequence shown here is derived from an EMBL/GenBank/DDBJ whole genome shotgun (WGS) entry which is preliminary data.</text>
</comment>
<accession>A0ABW0FKX0</accession>
<keyword evidence="2" id="KW-1185">Reference proteome</keyword>
<organism evidence="1 2">
    <name type="scientific">Brachybacterium tyrofermentans</name>
    <dbReference type="NCBI Taxonomy" id="47848"/>
    <lineage>
        <taxon>Bacteria</taxon>
        <taxon>Bacillati</taxon>
        <taxon>Actinomycetota</taxon>
        <taxon>Actinomycetes</taxon>
        <taxon>Micrococcales</taxon>
        <taxon>Dermabacteraceae</taxon>
        <taxon>Brachybacterium</taxon>
    </lineage>
</organism>
<dbReference type="Proteomes" id="UP001595937">
    <property type="component" value="Unassembled WGS sequence"/>
</dbReference>
<name>A0ABW0FKX0_9MICO</name>
<evidence type="ECO:0000313" key="1">
    <source>
        <dbReference type="EMBL" id="MFC5298784.1"/>
    </source>
</evidence>
<dbReference type="RefSeq" id="WP_343922990.1">
    <property type="nucleotide sequence ID" value="NZ_BAAAIR010000027.1"/>
</dbReference>
<dbReference type="EMBL" id="JBHSLN010000082">
    <property type="protein sequence ID" value="MFC5298784.1"/>
    <property type="molecule type" value="Genomic_DNA"/>
</dbReference>